<protein>
    <submittedName>
        <fullName evidence="1">Uncharacterized protein</fullName>
    </submittedName>
</protein>
<evidence type="ECO:0000313" key="2">
    <source>
        <dbReference type="Proteomes" id="UP001433638"/>
    </source>
</evidence>
<organism evidence="1 2">
    <name type="scientific">Vogesella oryzagri</name>
    <dbReference type="NCBI Taxonomy" id="3160864"/>
    <lineage>
        <taxon>Bacteria</taxon>
        <taxon>Pseudomonadati</taxon>
        <taxon>Pseudomonadota</taxon>
        <taxon>Betaproteobacteria</taxon>
        <taxon>Neisseriales</taxon>
        <taxon>Chromobacteriaceae</taxon>
        <taxon>Vogesella</taxon>
    </lineage>
</organism>
<evidence type="ECO:0000313" key="1">
    <source>
        <dbReference type="EMBL" id="MEQ6290533.1"/>
    </source>
</evidence>
<reference evidence="1" key="1">
    <citation type="submission" date="2024-06" db="EMBL/GenBank/DDBJ databases">
        <title>Genome sequence of Vogesella sp. MAHUQ-64.</title>
        <authorList>
            <person name="Huq M.A."/>
        </authorList>
    </citation>
    <scope>NUCLEOTIDE SEQUENCE</scope>
    <source>
        <strain evidence="1">MAHUQ-64</strain>
    </source>
</reference>
<accession>A0ABV1M2Y3</accession>
<dbReference type="EMBL" id="JBEFLD010000004">
    <property type="protein sequence ID" value="MEQ6290533.1"/>
    <property type="molecule type" value="Genomic_DNA"/>
</dbReference>
<comment type="caution">
    <text evidence="1">The sequence shown here is derived from an EMBL/GenBank/DDBJ whole genome shotgun (WGS) entry which is preliminary data.</text>
</comment>
<name>A0ABV1M2Y3_9NEIS</name>
<gene>
    <name evidence="1" type="ORF">ABNW52_07890</name>
</gene>
<dbReference type="Proteomes" id="UP001433638">
    <property type="component" value="Unassembled WGS sequence"/>
</dbReference>
<sequence length="66" mass="7425">MARYLIPALEEVDVTSIEEMLMVCAREVEDALISSGASEDEYTRMDLIRLAAPFALEVMKARNAFK</sequence>
<dbReference type="RefSeq" id="WP_349586114.1">
    <property type="nucleotide sequence ID" value="NZ_JBEFLD010000004.1"/>
</dbReference>
<proteinExistence type="predicted"/>
<keyword evidence="2" id="KW-1185">Reference proteome</keyword>